<gene>
    <name evidence="1" type="ORF">Acr_03g0009170</name>
</gene>
<sequence length="236" mass="26177">MYNPLQQSTNLKLKSKGLKRARGRWFRRWVFVKSTTQSLNNPRDSKSQTPREPMFSLGMAMGRGGAGDLETGVRGEGERLTTAASGRRVGNSRGLLVLLFSLDPLVNEEGDVASVVDCEFGEVQVGAVDGHGNWVGTKRTKILMGSAQSTRRGRDRTRSGYFVARRWLCRWKSRRVALCEGGRGGDASERELMESKRGKEVRERVMEMRESAKAAVGEGGPSRLDLAKLVESWKQG</sequence>
<organism evidence="1 2">
    <name type="scientific">Actinidia rufa</name>
    <dbReference type="NCBI Taxonomy" id="165716"/>
    <lineage>
        <taxon>Eukaryota</taxon>
        <taxon>Viridiplantae</taxon>
        <taxon>Streptophyta</taxon>
        <taxon>Embryophyta</taxon>
        <taxon>Tracheophyta</taxon>
        <taxon>Spermatophyta</taxon>
        <taxon>Magnoliopsida</taxon>
        <taxon>eudicotyledons</taxon>
        <taxon>Gunneridae</taxon>
        <taxon>Pentapetalae</taxon>
        <taxon>asterids</taxon>
        <taxon>Ericales</taxon>
        <taxon>Actinidiaceae</taxon>
        <taxon>Actinidia</taxon>
    </lineage>
</organism>
<reference evidence="1 2" key="1">
    <citation type="submission" date="2019-07" db="EMBL/GenBank/DDBJ databases">
        <title>De Novo Assembly of kiwifruit Actinidia rufa.</title>
        <authorList>
            <person name="Sugita-Konishi S."/>
            <person name="Sato K."/>
            <person name="Mori E."/>
            <person name="Abe Y."/>
            <person name="Kisaki G."/>
            <person name="Hamano K."/>
            <person name="Suezawa K."/>
            <person name="Otani M."/>
            <person name="Fukuda T."/>
            <person name="Manabe T."/>
            <person name="Gomi K."/>
            <person name="Tabuchi M."/>
            <person name="Akimitsu K."/>
            <person name="Kataoka I."/>
        </authorList>
    </citation>
    <scope>NUCLEOTIDE SEQUENCE [LARGE SCALE GENOMIC DNA]</scope>
    <source>
        <strain evidence="2">cv. Fuchu</strain>
    </source>
</reference>
<proteinExistence type="predicted"/>
<dbReference type="EMBL" id="BJWL01000003">
    <property type="protein sequence ID" value="GFY84143.1"/>
    <property type="molecule type" value="Genomic_DNA"/>
</dbReference>
<accession>A0A7J0ECE8</accession>
<dbReference type="OrthoDB" id="5835829at2759"/>
<dbReference type="AlphaFoldDB" id="A0A7J0ECE8"/>
<name>A0A7J0ECE8_9ERIC</name>
<evidence type="ECO:0000313" key="1">
    <source>
        <dbReference type="EMBL" id="GFY84143.1"/>
    </source>
</evidence>
<dbReference type="SUPFAM" id="SSF53756">
    <property type="entry name" value="UDP-Glycosyltransferase/glycogen phosphorylase"/>
    <property type="match status" value="1"/>
</dbReference>
<keyword evidence="2" id="KW-1185">Reference proteome</keyword>
<comment type="caution">
    <text evidence="1">The sequence shown here is derived from an EMBL/GenBank/DDBJ whole genome shotgun (WGS) entry which is preliminary data.</text>
</comment>
<evidence type="ECO:0000313" key="2">
    <source>
        <dbReference type="Proteomes" id="UP000585474"/>
    </source>
</evidence>
<dbReference type="Gene3D" id="3.40.50.2000">
    <property type="entry name" value="Glycogen Phosphorylase B"/>
    <property type="match status" value="2"/>
</dbReference>
<dbReference type="Proteomes" id="UP000585474">
    <property type="component" value="Unassembled WGS sequence"/>
</dbReference>
<protein>
    <submittedName>
        <fullName evidence="1">Uncharacterized protein</fullName>
    </submittedName>
</protein>